<keyword evidence="2" id="KW-0175">Coiled coil</keyword>
<keyword evidence="5" id="KW-1185">Reference proteome</keyword>
<organism evidence="4 5">
    <name type="scientific">Iamia majanohamensis</name>
    <dbReference type="NCBI Taxonomy" id="467976"/>
    <lineage>
        <taxon>Bacteria</taxon>
        <taxon>Bacillati</taxon>
        <taxon>Actinomycetota</taxon>
        <taxon>Acidimicrobiia</taxon>
        <taxon>Acidimicrobiales</taxon>
        <taxon>Iamiaceae</taxon>
        <taxon>Iamia</taxon>
    </lineage>
</organism>
<dbReference type="Pfam" id="PF13333">
    <property type="entry name" value="rve_2"/>
    <property type="match status" value="1"/>
</dbReference>
<dbReference type="GO" id="GO:0015074">
    <property type="term" value="P:DNA integration"/>
    <property type="evidence" value="ECO:0007669"/>
    <property type="project" value="InterPro"/>
</dbReference>
<dbReference type="PANTHER" id="PTHR46889:SF4">
    <property type="entry name" value="TRANSPOSASE INSO FOR INSERTION SEQUENCE ELEMENT IS911B-RELATED"/>
    <property type="match status" value="1"/>
</dbReference>
<dbReference type="InterPro" id="IPR009057">
    <property type="entry name" value="Homeodomain-like_sf"/>
</dbReference>
<comment type="function">
    <text evidence="1">Involved in the transposition of the insertion sequence.</text>
</comment>
<feature type="domain" description="Integrase catalytic" evidence="3">
    <location>
        <begin position="228"/>
        <end position="391"/>
    </location>
</feature>
<accession>A0AAF0BWZ0</accession>
<dbReference type="InterPro" id="IPR025948">
    <property type="entry name" value="HTH-like_dom"/>
</dbReference>
<dbReference type="Proteomes" id="UP001216390">
    <property type="component" value="Chromosome"/>
</dbReference>
<evidence type="ECO:0000259" key="3">
    <source>
        <dbReference type="PROSITE" id="PS50994"/>
    </source>
</evidence>
<dbReference type="PANTHER" id="PTHR46889">
    <property type="entry name" value="TRANSPOSASE INSF FOR INSERTION SEQUENCE IS3B-RELATED"/>
    <property type="match status" value="1"/>
</dbReference>
<dbReference type="EMBL" id="CP116942">
    <property type="protein sequence ID" value="WCO68019.1"/>
    <property type="molecule type" value="Genomic_DNA"/>
</dbReference>
<feature type="coiled-coil region" evidence="2">
    <location>
        <begin position="61"/>
        <end position="88"/>
    </location>
</feature>
<dbReference type="InterPro" id="IPR001584">
    <property type="entry name" value="Integrase_cat-core"/>
</dbReference>
<evidence type="ECO:0000313" key="4">
    <source>
        <dbReference type="EMBL" id="WCO68019.1"/>
    </source>
</evidence>
<evidence type="ECO:0000313" key="5">
    <source>
        <dbReference type="Proteomes" id="UP001216390"/>
    </source>
</evidence>
<dbReference type="SUPFAM" id="SSF53098">
    <property type="entry name" value="Ribonuclease H-like"/>
    <property type="match status" value="1"/>
</dbReference>
<evidence type="ECO:0000256" key="2">
    <source>
        <dbReference type="SAM" id="Coils"/>
    </source>
</evidence>
<dbReference type="PROSITE" id="PS50994">
    <property type="entry name" value="INTEGRASE"/>
    <property type="match status" value="1"/>
</dbReference>
<proteinExistence type="predicted"/>
<dbReference type="AlphaFoldDB" id="A0AAF0BWZ0"/>
<name>A0AAF0BWZ0_9ACTN</name>
<dbReference type="GO" id="GO:0003676">
    <property type="term" value="F:nucleic acid binding"/>
    <property type="evidence" value="ECO:0007669"/>
    <property type="project" value="InterPro"/>
</dbReference>
<dbReference type="NCBIfam" id="NF033516">
    <property type="entry name" value="transpos_IS3"/>
    <property type="match status" value="1"/>
</dbReference>
<dbReference type="Pfam" id="PF13276">
    <property type="entry name" value="HTH_21"/>
    <property type="match status" value="1"/>
</dbReference>
<dbReference type="KEGG" id="ima:PO878_04685"/>
<sequence>MPPPHPPEFRRAVALAREVEDDGTRKHPVAQLARDLKISESCLRNWMAAEEVETGERPGLTKAEREELVRLRRENRVLKAERDLLSRAGGLLRLGERPAAPAVTFAFIAAEKAKDPKMSIAWACRALGVSTSGFYDWRQAQAQPCARVRVDAELTETIIEIHRQSRGTYGSPRVHAELRLGLGIRVGRKRVERLMRTAGIAGVTRRRRKTRRAADAVPSDDLVARRFRPKGPNELWVADITEHPTAEGKVYCAVVIDAWNRQVVGHSIADHLRAELVVDALDAACWRQRPNAGQTIHHSDHGCQYTSWAFGQRLRSAGLLGSMGAVGDALDYAVAESFFATLQTELLDRHRWSSRTQLAQAIFEWIEVFYNQRRRHSTLEMHPPVTYAAAAHTGSAA</sequence>
<evidence type="ECO:0000256" key="1">
    <source>
        <dbReference type="ARBA" id="ARBA00002286"/>
    </source>
</evidence>
<dbReference type="Gene3D" id="1.10.10.10">
    <property type="entry name" value="Winged helix-like DNA-binding domain superfamily/Winged helix DNA-binding domain"/>
    <property type="match status" value="1"/>
</dbReference>
<reference evidence="4" key="1">
    <citation type="submission" date="2023-01" db="EMBL/GenBank/DDBJ databases">
        <title>The diversity of Class Acidimicrobiia in South China Sea sediment environments and the proposal of Iamia marina sp. nov., a novel species of the genus Iamia.</title>
        <authorList>
            <person name="He Y."/>
            <person name="Tian X."/>
        </authorList>
    </citation>
    <scope>NUCLEOTIDE SEQUENCE</scope>
    <source>
        <strain evidence="4">DSM 19957</strain>
    </source>
</reference>
<protein>
    <submittedName>
        <fullName evidence="4">IS3 family transposase</fullName>
    </submittedName>
</protein>
<dbReference type="InterPro" id="IPR048020">
    <property type="entry name" value="Transpos_IS3"/>
</dbReference>
<dbReference type="Pfam" id="PF00665">
    <property type="entry name" value="rve"/>
    <property type="match status" value="1"/>
</dbReference>
<dbReference type="InterPro" id="IPR036388">
    <property type="entry name" value="WH-like_DNA-bd_sf"/>
</dbReference>
<dbReference type="InterPro" id="IPR012337">
    <property type="entry name" value="RNaseH-like_sf"/>
</dbReference>
<dbReference type="Gene3D" id="3.30.420.10">
    <property type="entry name" value="Ribonuclease H-like superfamily/Ribonuclease H"/>
    <property type="match status" value="1"/>
</dbReference>
<gene>
    <name evidence="4" type="ORF">PO878_04685</name>
</gene>
<dbReference type="SUPFAM" id="SSF46689">
    <property type="entry name" value="Homeodomain-like"/>
    <property type="match status" value="1"/>
</dbReference>
<dbReference type="InterPro" id="IPR036397">
    <property type="entry name" value="RNaseH_sf"/>
</dbReference>
<dbReference type="InterPro" id="IPR050900">
    <property type="entry name" value="Transposase_IS3/IS150/IS904"/>
</dbReference>